<dbReference type="Pfam" id="PF06481">
    <property type="entry name" value="COX_ARM"/>
    <property type="match status" value="1"/>
</dbReference>
<evidence type="ECO:0000256" key="9">
    <source>
        <dbReference type="ARBA" id="ARBA00022989"/>
    </source>
</evidence>
<reference evidence="19" key="1">
    <citation type="submission" date="2021-02" db="EMBL/GenBank/DDBJ databases">
        <title>Strain Y2R2, a novel species of the genus Halomonas.</title>
        <authorList>
            <person name="Huang H."/>
        </authorList>
    </citation>
    <scope>NUCLEOTIDE SEQUENCE</scope>
    <source>
        <strain evidence="19">Y2R2</strain>
    </source>
</reference>
<evidence type="ECO:0000256" key="6">
    <source>
        <dbReference type="ARBA" id="ARBA00022692"/>
    </source>
</evidence>
<dbReference type="PROSITE" id="PS50857">
    <property type="entry name" value="COX2_CUA"/>
    <property type="match status" value="1"/>
</dbReference>
<dbReference type="InterPro" id="IPR002429">
    <property type="entry name" value="CcO_II-like_C"/>
</dbReference>
<feature type="region of interest" description="Disordered" evidence="15">
    <location>
        <begin position="302"/>
        <end position="348"/>
    </location>
</feature>
<keyword evidence="9 16" id="KW-1133">Transmembrane helix</keyword>
<dbReference type="GO" id="GO:0004129">
    <property type="term" value="F:cytochrome-c oxidase activity"/>
    <property type="evidence" value="ECO:0007669"/>
    <property type="project" value="UniProtKB-UniRule"/>
</dbReference>
<keyword evidence="10 14" id="KW-0560">Oxidoreductase</keyword>
<keyword evidence="6 16" id="KW-0812">Transmembrane</keyword>
<evidence type="ECO:0000256" key="3">
    <source>
        <dbReference type="ARBA" id="ARBA00022448"/>
    </source>
</evidence>
<dbReference type="InterPro" id="IPR010514">
    <property type="entry name" value="COX_ARM"/>
</dbReference>
<dbReference type="SUPFAM" id="SSF81464">
    <property type="entry name" value="Cytochrome c oxidase subunit II-like, transmembrane region"/>
    <property type="match status" value="1"/>
</dbReference>
<gene>
    <name evidence="19" type="primary">cyoA</name>
    <name evidence="19" type="ORF">E4T21_13620</name>
</gene>
<dbReference type="FunFam" id="1.10.287.90:FF:000002">
    <property type="entry name" value="Ubiquinol oxidase subunit 2"/>
    <property type="match status" value="1"/>
</dbReference>
<feature type="transmembrane region" description="Helical" evidence="16">
    <location>
        <begin position="43"/>
        <end position="67"/>
    </location>
</feature>
<proteinExistence type="inferred from homology"/>
<dbReference type="PANTHER" id="PTHR22888">
    <property type="entry name" value="CYTOCHROME C OXIDASE, SUBUNIT II"/>
    <property type="match status" value="1"/>
</dbReference>
<evidence type="ECO:0000256" key="5">
    <source>
        <dbReference type="ARBA" id="ARBA00022660"/>
    </source>
</evidence>
<dbReference type="InterPro" id="IPR011759">
    <property type="entry name" value="Cyt_c_oxidase_su2_TM_dom"/>
</dbReference>
<keyword evidence="20" id="KW-1185">Reference proteome</keyword>
<keyword evidence="12" id="KW-0564">Palmitate</keyword>
<dbReference type="GO" id="GO:0016682">
    <property type="term" value="F:oxidoreductase activity, acting on diphenols and related substances as donors, oxygen as acceptor"/>
    <property type="evidence" value="ECO:0007669"/>
    <property type="project" value="InterPro"/>
</dbReference>
<evidence type="ECO:0000256" key="15">
    <source>
        <dbReference type="SAM" id="MobiDB-lite"/>
    </source>
</evidence>
<evidence type="ECO:0000256" key="7">
    <source>
        <dbReference type="ARBA" id="ARBA00022729"/>
    </source>
</evidence>
<feature type="domain" description="Cytochrome oxidase subunit II transmembrane region profile" evidence="18">
    <location>
        <begin position="21"/>
        <end position="118"/>
    </location>
</feature>
<evidence type="ECO:0000259" key="18">
    <source>
        <dbReference type="PROSITE" id="PS50999"/>
    </source>
</evidence>
<dbReference type="GO" id="GO:0042773">
    <property type="term" value="P:ATP synthesis coupled electron transport"/>
    <property type="evidence" value="ECO:0007669"/>
    <property type="project" value="TreeGrafter"/>
</dbReference>
<feature type="compositionally biased region" description="Acidic residues" evidence="15">
    <location>
        <begin position="314"/>
        <end position="328"/>
    </location>
</feature>
<dbReference type="SUPFAM" id="SSF49503">
    <property type="entry name" value="Cupredoxins"/>
    <property type="match status" value="1"/>
</dbReference>
<protein>
    <recommendedName>
        <fullName evidence="14">Ubiquinol oxidase subunit 2</fullName>
    </recommendedName>
</protein>
<sequence>MRRKSYLRMLGLVLMLALPLVLAGCSSALLDPKGEIGQEQRTLILTAFGLMQIVVVPVIVLTLVFAWRYRRGNKDATYAPDWSHSTVIEAIVWFIPCVIIVFLAVLTWYTSHSLDPHKPLEAKEGQNEPMEIQAVSLDWKWLFIYPEQGIATVNELAFPEDTPVRFRVSSGSVMNSFFIPRLGSQIYAMAGMDNDVHLIANEQGVYNGRSSNYSGPGFSGMTFKAHVGSVEDFDAWVAKVKESSDTLTYPDEYYALAAPTEHNEIQYFSQVSPGLYESIVKSFLNGNEAHAAHMAEQEGNRHLFGHGGKAHDASEDDESHEAVESEDVTDSHQAPESRDEPMSAEAAE</sequence>
<evidence type="ECO:0000259" key="17">
    <source>
        <dbReference type="PROSITE" id="PS50857"/>
    </source>
</evidence>
<evidence type="ECO:0000256" key="2">
    <source>
        <dbReference type="ARBA" id="ARBA00007866"/>
    </source>
</evidence>
<keyword evidence="4 14" id="KW-1003">Cell membrane</keyword>
<dbReference type="Proteomes" id="UP000324285">
    <property type="component" value="Chromosome"/>
</dbReference>
<dbReference type="CDD" id="cd04212">
    <property type="entry name" value="CuRO_UO_II"/>
    <property type="match status" value="1"/>
</dbReference>
<dbReference type="InterPro" id="IPR008972">
    <property type="entry name" value="Cupredoxin"/>
</dbReference>
<dbReference type="InterPro" id="IPR006333">
    <property type="entry name" value="Cyt_o_ubiquinol_oxidase_su2"/>
</dbReference>
<feature type="domain" description="Cytochrome oxidase subunit II copper A binding" evidence="17">
    <location>
        <begin position="127"/>
        <end position="239"/>
    </location>
</feature>
<dbReference type="Gene3D" id="1.10.287.90">
    <property type="match status" value="1"/>
</dbReference>
<dbReference type="GO" id="GO:0005507">
    <property type="term" value="F:copper ion binding"/>
    <property type="evidence" value="ECO:0007669"/>
    <property type="project" value="InterPro"/>
</dbReference>
<name>A0A5C1NL13_9GAMM</name>
<dbReference type="PROSITE" id="PS50999">
    <property type="entry name" value="COX2_TM"/>
    <property type="match status" value="1"/>
</dbReference>
<dbReference type="Pfam" id="PF00116">
    <property type="entry name" value="COX2"/>
    <property type="match status" value="1"/>
</dbReference>
<dbReference type="GO" id="GO:0009486">
    <property type="term" value="F:cytochrome bo3 ubiquinol oxidase activity"/>
    <property type="evidence" value="ECO:0007669"/>
    <property type="project" value="InterPro"/>
</dbReference>
<organism evidence="19 20">
    <name type="scientific">Halomonas binhaiensis</name>
    <dbReference type="NCBI Taxonomy" id="2562282"/>
    <lineage>
        <taxon>Bacteria</taxon>
        <taxon>Pseudomonadati</taxon>
        <taxon>Pseudomonadota</taxon>
        <taxon>Gammaproteobacteria</taxon>
        <taxon>Oceanospirillales</taxon>
        <taxon>Halomonadaceae</taxon>
        <taxon>Halomonas</taxon>
    </lineage>
</organism>
<dbReference type="PIRSF" id="PIRSF000292">
    <property type="entry name" value="Ubi_od_II"/>
    <property type="match status" value="1"/>
</dbReference>
<evidence type="ECO:0000256" key="12">
    <source>
        <dbReference type="ARBA" id="ARBA00023139"/>
    </source>
</evidence>
<dbReference type="PROSITE" id="PS51257">
    <property type="entry name" value="PROKAR_LIPOPROTEIN"/>
    <property type="match status" value="1"/>
</dbReference>
<keyword evidence="8 14" id="KW-0249">Electron transport</keyword>
<evidence type="ECO:0000313" key="19">
    <source>
        <dbReference type="EMBL" id="QEM82469.1"/>
    </source>
</evidence>
<dbReference type="GO" id="GO:0005886">
    <property type="term" value="C:plasma membrane"/>
    <property type="evidence" value="ECO:0007669"/>
    <property type="project" value="UniProtKB-SubCell"/>
</dbReference>
<dbReference type="EMBL" id="CP038437">
    <property type="protein sequence ID" value="QEM82469.1"/>
    <property type="molecule type" value="Genomic_DNA"/>
</dbReference>
<evidence type="ECO:0000256" key="14">
    <source>
        <dbReference type="PIRNR" id="PIRNR000292"/>
    </source>
</evidence>
<evidence type="ECO:0000256" key="16">
    <source>
        <dbReference type="SAM" id="Phobius"/>
    </source>
</evidence>
<evidence type="ECO:0000256" key="1">
    <source>
        <dbReference type="ARBA" id="ARBA00004651"/>
    </source>
</evidence>
<dbReference type="Gene3D" id="2.60.40.420">
    <property type="entry name" value="Cupredoxins - blue copper proteins"/>
    <property type="match status" value="1"/>
</dbReference>
<dbReference type="OrthoDB" id="9783445at2"/>
<accession>A0A5C1NL13</accession>
<dbReference type="InterPro" id="IPR036257">
    <property type="entry name" value="Cyt_c_oxidase_su2_TM_sf"/>
</dbReference>
<evidence type="ECO:0000256" key="10">
    <source>
        <dbReference type="ARBA" id="ARBA00023002"/>
    </source>
</evidence>
<dbReference type="InterPro" id="IPR045187">
    <property type="entry name" value="CcO_II"/>
</dbReference>
<comment type="similarity">
    <text evidence="2 14">Belongs to the cytochrome c oxidase subunit 2 family.</text>
</comment>
<dbReference type="KEGG" id="hbh:E4T21_13620"/>
<evidence type="ECO:0000256" key="4">
    <source>
        <dbReference type="ARBA" id="ARBA00022475"/>
    </source>
</evidence>
<evidence type="ECO:0000256" key="11">
    <source>
        <dbReference type="ARBA" id="ARBA00023136"/>
    </source>
</evidence>
<dbReference type="PANTHER" id="PTHR22888:SF18">
    <property type="entry name" value="CYTOCHROME BO(3) UBIQUINOL OXIDASE SUBUNIT 2"/>
    <property type="match status" value="1"/>
</dbReference>
<dbReference type="NCBIfam" id="TIGR01433">
    <property type="entry name" value="CyoA"/>
    <property type="match status" value="1"/>
</dbReference>
<keyword evidence="13" id="KW-0449">Lipoprotein</keyword>
<feature type="compositionally biased region" description="Basic and acidic residues" evidence="15">
    <location>
        <begin position="329"/>
        <end position="341"/>
    </location>
</feature>
<feature type="transmembrane region" description="Helical" evidence="16">
    <location>
        <begin position="87"/>
        <end position="109"/>
    </location>
</feature>
<dbReference type="RefSeq" id="WP_149285593.1">
    <property type="nucleotide sequence ID" value="NZ_CP038437.2"/>
</dbReference>
<evidence type="ECO:0000256" key="13">
    <source>
        <dbReference type="ARBA" id="ARBA00023288"/>
    </source>
</evidence>
<keyword evidence="3 14" id="KW-0813">Transport</keyword>
<dbReference type="AlphaFoldDB" id="A0A5C1NL13"/>
<evidence type="ECO:0000313" key="20">
    <source>
        <dbReference type="Proteomes" id="UP000324285"/>
    </source>
</evidence>
<keyword evidence="7" id="KW-0732">Signal</keyword>
<keyword evidence="5 14" id="KW-0679">Respiratory chain</keyword>
<evidence type="ECO:0000256" key="8">
    <source>
        <dbReference type="ARBA" id="ARBA00022982"/>
    </source>
</evidence>
<dbReference type="InterPro" id="IPR034227">
    <property type="entry name" value="CuRO_UO_II"/>
</dbReference>
<comment type="subcellular location">
    <subcellularLocation>
        <location evidence="1">Cell membrane</location>
        <topology evidence="1">Multi-pass membrane protein</topology>
    </subcellularLocation>
</comment>
<keyword evidence="11 14" id="KW-0472">Membrane</keyword>